<proteinExistence type="predicted"/>
<dbReference type="Proteomes" id="UP000034054">
    <property type="component" value="Unassembled WGS sequence"/>
</dbReference>
<name>A0A0G1ZXM3_9BACT</name>
<organism evidence="1 2">
    <name type="scientific">Candidatus Uhrbacteria bacterium GW2011_GWA2_52_8d</name>
    <dbReference type="NCBI Taxonomy" id="1618979"/>
    <lineage>
        <taxon>Bacteria</taxon>
        <taxon>Candidatus Uhriibacteriota</taxon>
    </lineage>
</organism>
<accession>A0A0G1ZXM3</accession>
<gene>
    <name evidence="1" type="ORF">UY76_C0008G0030</name>
</gene>
<sequence>MDIPPWKVQKALFQFARSRGIDPKRVPPVLGVLPALIRMSGSFSHSHRVVRDVGKVLLMREVPTIIVPVCPAYSHRKGVYTYQGLGEGIPLLVKAHLPFLQRVQKLLPTSQVRILLADHEASIPELCTAMGISQEEFSRRVARSIIATQRLVRSLGWEVLPMTAFVQGFVENVEAVEMRLRDSPKYCRFLRLETEERSEVYRKIGYPRRAYFRRTTQTAAQYVHLGEFAMREGYLICNHSTLNLAWYARAATGFLHNPIRIYAVKDSVPAEPEE</sequence>
<dbReference type="AlphaFoldDB" id="A0A0G1ZXM3"/>
<protein>
    <submittedName>
        <fullName evidence="1">Uncharacterized protein</fullName>
    </submittedName>
</protein>
<comment type="caution">
    <text evidence="1">The sequence shown here is derived from an EMBL/GenBank/DDBJ whole genome shotgun (WGS) entry which is preliminary data.</text>
</comment>
<reference evidence="1 2" key="1">
    <citation type="journal article" date="2015" name="Nature">
        <title>rRNA introns, odd ribosomes, and small enigmatic genomes across a large radiation of phyla.</title>
        <authorList>
            <person name="Brown C.T."/>
            <person name="Hug L.A."/>
            <person name="Thomas B.C."/>
            <person name="Sharon I."/>
            <person name="Castelle C.J."/>
            <person name="Singh A."/>
            <person name="Wilkins M.J."/>
            <person name="Williams K.H."/>
            <person name="Banfield J.F."/>
        </authorList>
    </citation>
    <scope>NUCLEOTIDE SEQUENCE [LARGE SCALE GENOMIC DNA]</scope>
</reference>
<dbReference type="EMBL" id="LCRH01000008">
    <property type="protein sequence ID" value="KKW33157.1"/>
    <property type="molecule type" value="Genomic_DNA"/>
</dbReference>
<evidence type="ECO:0000313" key="2">
    <source>
        <dbReference type="Proteomes" id="UP000034054"/>
    </source>
</evidence>
<evidence type="ECO:0000313" key="1">
    <source>
        <dbReference type="EMBL" id="KKW33157.1"/>
    </source>
</evidence>